<protein>
    <submittedName>
        <fullName evidence="1">DUF2332 domain-containing protein</fullName>
    </submittedName>
</protein>
<name>A0ABT7R8G7_9BACI</name>
<evidence type="ECO:0000313" key="1">
    <source>
        <dbReference type="EMBL" id="MDM5439236.1"/>
    </source>
</evidence>
<comment type="caution">
    <text evidence="1">The sequence shown here is derived from an EMBL/GenBank/DDBJ whole genome shotgun (WGS) entry which is preliminary data.</text>
</comment>
<reference evidence="1 2" key="1">
    <citation type="submission" date="2023-06" db="EMBL/GenBank/DDBJ databases">
        <title>Comparative genomics of Bacillaceae isolates and their secondary metabolite potential.</title>
        <authorList>
            <person name="Song L."/>
            <person name="Nielsen L.J."/>
            <person name="Mohite O."/>
            <person name="Xu X."/>
            <person name="Weber T."/>
            <person name="Kovacs A.T."/>
        </authorList>
    </citation>
    <scope>NUCLEOTIDE SEQUENCE [LARGE SCALE GENOMIC DNA]</scope>
    <source>
        <strain evidence="1 2">DX2.1</strain>
    </source>
</reference>
<keyword evidence="2" id="KW-1185">Reference proteome</keyword>
<dbReference type="InterPro" id="IPR011200">
    <property type="entry name" value="UCP012608"/>
</dbReference>
<dbReference type="Pfam" id="PF10094">
    <property type="entry name" value="DUF2332"/>
    <property type="match status" value="1"/>
</dbReference>
<organism evidence="1 2">
    <name type="scientific">Bacillus hominis</name>
    <dbReference type="NCBI Taxonomy" id="2817478"/>
    <lineage>
        <taxon>Bacteria</taxon>
        <taxon>Bacillati</taxon>
        <taxon>Bacillota</taxon>
        <taxon>Bacilli</taxon>
        <taxon>Bacillales</taxon>
        <taxon>Bacillaceae</taxon>
        <taxon>Bacillus</taxon>
        <taxon>Bacillus cereus group</taxon>
    </lineage>
</organism>
<dbReference type="PIRSF" id="PIRSF012608">
    <property type="entry name" value="UCP012608"/>
    <property type="match status" value="1"/>
</dbReference>
<dbReference type="EMBL" id="JAUCFG010000002">
    <property type="protein sequence ID" value="MDM5439236.1"/>
    <property type="molecule type" value="Genomic_DNA"/>
</dbReference>
<dbReference type="RefSeq" id="WP_289359475.1">
    <property type="nucleotide sequence ID" value="NZ_JAUCFG010000002.1"/>
</dbReference>
<gene>
    <name evidence="1" type="ORF">QUG02_14155</name>
</gene>
<accession>A0ABT7R8G7</accession>
<evidence type="ECO:0000313" key="2">
    <source>
        <dbReference type="Proteomes" id="UP001224139"/>
    </source>
</evidence>
<proteinExistence type="predicted"/>
<dbReference type="Proteomes" id="UP001224139">
    <property type="component" value="Unassembled WGS sequence"/>
</dbReference>
<sequence>MLTREQIANLFRNFSVNECKGSSDLYEYLSIKISEDEEVLTLASYAQPGQPIPNLLLGAVHYLLLKGKEHSLKRYYYSLVENADTNFENAFHQFKDFCHEYREEIISLLQTKLVQTNEVRRCAYLYPSFCYIFNKVNKPLALIEIGTSAGLQLFWDQYRYSYGTEEVFGNTQSNVHLQSVIKGEKKPSFLKQSPPVVERIGLDLHVNDLNDEEDYLWLRALIWPEHKERLELFDQAATLVKEKSVRLIEGEGVALLPAIANQIREDAVICIFHTHVANQIPENVKHTLEKQIKEIGAKRDVFHLYNNMWDRDLHIDYYINGNEYCETVGEMEGHGRWFSWGLGDKTVCQI</sequence>